<keyword evidence="2" id="KW-1185">Reference proteome</keyword>
<comment type="caution">
    <text evidence="1">The sequence shown here is derived from an EMBL/GenBank/DDBJ whole genome shotgun (WGS) entry which is preliminary data.</text>
</comment>
<organism evidence="1 2">
    <name type="scientific">Glomus cerebriforme</name>
    <dbReference type="NCBI Taxonomy" id="658196"/>
    <lineage>
        <taxon>Eukaryota</taxon>
        <taxon>Fungi</taxon>
        <taxon>Fungi incertae sedis</taxon>
        <taxon>Mucoromycota</taxon>
        <taxon>Glomeromycotina</taxon>
        <taxon>Glomeromycetes</taxon>
        <taxon>Glomerales</taxon>
        <taxon>Glomeraceae</taxon>
        <taxon>Glomus</taxon>
    </lineage>
</organism>
<reference evidence="1 2" key="1">
    <citation type="submission" date="2018-06" db="EMBL/GenBank/DDBJ databases">
        <title>Comparative genomics reveals the genomic features of Rhizophagus irregularis, R. cerebriforme, R. diaphanum and Gigaspora rosea, and their symbiotic lifestyle signature.</title>
        <authorList>
            <person name="Morin E."/>
            <person name="San Clemente H."/>
            <person name="Chen E.C.H."/>
            <person name="De La Providencia I."/>
            <person name="Hainaut M."/>
            <person name="Kuo A."/>
            <person name="Kohler A."/>
            <person name="Murat C."/>
            <person name="Tang N."/>
            <person name="Roy S."/>
            <person name="Loubradou J."/>
            <person name="Henrissat B."/>
            <person name="Grigoriev I.V."/>
            <person name="Corradi N."/>
            <person name="Roux C."/>
            <person name="Martin F.M."/>
        </authorList>
    </citation>
    <scope>NUCLEOTIDE SEQUENCE [LARGE SCALE GENOMIC DNA]</scope>
    <source>
        <strain evidence="1 2">DAOM 227022</strain>
    </source>
</reference>
<dbReference type="Proteomes" id="UP000265703">
    <property type="component" value="Unassembled WGS sequence"/>
</dbReference>
<protein>
    <submittedName>
        <fullName evidence="1">Uncharacterized protein</fullName>
    </submittedName>
</protein>
<proteinExistence type="predicted"/>
<gene>
    <name evidence="1" type="ORF">C1645_821868</name>
</gene>
<sequence length="408" mass="47893">MINSSLDFSRLVVQGNTQDIKDPNYNEFQPGYICQSEGLRSNVCESSSKTITSVYQKAFSNKTKHIGPLVMGFDIPHISEALLSDVHFHLFAFKIENLNIMVFSIGVSNNSDWNYVGEGYKNSFIHDFNHSWSLFFQEFDNDEAIVKIYKEFQEIYVFRDANPNLVWKKIGILTKFNGSTLFGLEHNEIKLVIDREKLPYYTADGWQNKEIMNKIFNYHLKKCILMSINWKNIFIEWQNQKNFLQTTPENHTKQFWNAFQDALDSNIRGIDSKRRILSIIANKFSYETIKHNLSISNYLITEAHYYARINSLGDVQMEKPKFTSQQLSSEKKKQIENFFQNKANVIMSSYKTDSASGLPVYYLKNTKKILWEQFHEEYPDGLKRTAFYRYLQGNQYIYKEDLGESTIK</sequence>
<evidence type="ECO:0000313" key="1">
    <source>
        <dbReference type="EMBL" id="RIA91555.1"/>
    </source>
</evidence>
<evidence type="ECO:0000313" key="2">
    <source>
        <dbReference type="Proteomes" id="UP000265703"/>
    </source>
</evidence>
<dbReference type="OrthoDB" id="2438612at2759"/>
<dbReference type="AlphaFoldDB" id="A0A397T5G3"/>
<accession>A0A397T5G3</accession>
<dbReference type="EMBL" id="QKYT01000149">
    <property type="protein sequence ID" value="RIA91555.1"/>
    <property type="molecule type" value="Genomic_DNA"/>
</dbReference>
<name>A0A397T5G3_9GLOM</name>